<dbReference type="GeneID" id="107769404"/>
<dbReference type="SUPFAM" id="SSF48239">
    <property type="entry name" value="Terpenoid cyclases/Protein prenyltransferases"/>
    <property type="match status" value="1"/>
</dbReference>
<dbReference type="InterPro" id="IPR050148">
    <property type="entry name" value="Terpene_synthase-like"/>
</dbReference>
<dbReference type="STRING" id="4097.A0A1S3XWL5"/>
<protein>
    <submittedName>
        <fullName evidence="11">Vetispiradiene synthase 2-like</fullName>
    </submittedName>
    <submittedName>
        <fullName evidence="11">Vetispiradiene synthase 3-like</fullName>
    </submittedName>
</protein>
<evidence type="ECO:0000256" key="2">
    <source>
        <dbReference type="ARBA" id="ARBA00004721"/>
    </source>
</evidence>
<dbReference type="SMR" id="A0A1S3XWL5"/>
<dbReference type="Pfam" id="PF01397">
    <property type="entry name" value="Terpene_synth"/>
    <property type="match status" value="1"/>
</dbReference>
<evidence type="ECO:0000256" key="4">
    <source>
        <dbReference type="ARBA" id="ARBA00022723"/>
    </source>
</evidence>
<keyword evidence="4" id="KW-0479">Metal-binding</keyword>
<comment type="pathway">
    <text evidence="2">Secondary metabolite biosynthesis; terpenoid biosynthesis.</text>
</comment>
<feature type="domain" description="Terpene synthase N-terminal" evidence="8">
    <location>
        <begin position="29"/>
        <end position="203"/>
    </location>
</feature>
<dbReference type="Proteomes" id="UP000790787">
    <property type="component" value="Chromosome 7"/>
</dbReference>
<dbReference type="InterPro" id="IPR044814">
    <property type="entry name" value="Terpene_cyclase_plant_C1"/>
</dbReference>
<reference evidence="11" key="2">
    <citation type="submission" date="2025-08" db="UniProtKB">
        <authorList>
            <consortium name="RefSeq"/>
        </authorList>
    </citation>
    <scope>IDENTIFICATION</scope>
    <source>
        <tissue evidence="11">Leaf</tissue>
    </source>
</reference>
<comment type="cofactor">
    <cofactor evidence="1">
        <name>Mg(2+)</name>
        <dbReference type="ChEBI" id="CHEBI:18420"/>
    </cofactor>
</comment>
<evidence type="ECO:0000256" key="7">
    <source>
        <dbReference type="ARBA" id="ARBA00038405"/>
    </source>
</evidence>
<dbReference type="Pfam" id="PF03936">
    <property type="entry name" value="Terpene_synth_C"/>
    <property type="match status" value="1"/>
</dbReference>
<dbReference type="PANTHER" id="PTHR31225">
    <property type="entry name" value="OS04G0344100 PROTEIN-RELATED"/>
    <property type="match status" value="1"/>
</dbReference>
<comment type="subunit">
    <text evidence="3">Monomer.</text>
</comment>
<evidence type="ECO:0000256" key="6">
    <source>
        <dbReference type="ARBA" id="ARBA00023239"/>
    </source>
</evidence>
<proteinExistence type="inferred from homology"/>
<keyword evidence="10" id="KW-1185">Reference proteome</keyword>
<dbReference type="FunFam" id="1.50.10.130:FF:000001">
    <property type="entry name" value="Isoprene synthase, chloroplastic"/>
    <property type="match status" value="1"/>
</dbReference>
<dbReference type="GO" id="GO:0000287">
    <property type="term" value="F:magnesium ion binding"/>
    <property type="evidence" value="ECO:0007669"/>
    <property type="project" value="InterPro"/>
</dbReference>
<evidence type="ECO:0000259" key="9">
    <source>
        <dbReference type="Pfam" id="PF03936"/>
    </source>
</evidence>
<dbReference type="InterPro" id="IPR008949">
    <property type="entry name" value="Isoprenoid_synthase_dom_sf"/>
</dbReference>
<dbReference type="Gene3D" id="1.50.10.130">
    <property type="entry name" value="Terpene synthase, N-terminal domain"/>
    <property type="match status" value="1"/>
</dbReference>
<dbReference type="CDD" id="cd00684">
    <property type="entry name" value="Terpene_cyclase_plant_C1"/>
    <property type="match status" value="1"/>
</dbReference>
<keyword evidence="5" id="KW-0460">Magnesium</keyword>
<feature type="domain" description="Terpene synthase metal-binding" evidence="9">
    <location>
        <begin position="260"/>
        <end position="498"/>
    </location>
</feature>
<dbReference type="FunFam" id="1.10.600.10:FF:000007">
    <property type="entry name" value="Isoprene synthase, chloroplastic"/>
    <property type="match status" value="1"/>
</dbReference>
<name>A0A1S3XWL5_TOBAC</name>
<dbReference type="InterPro" id="IPR008930">
    <property type="entry name" value="Terpenoid_cyclase/PrenylTrfase"/>
</dbReference>
<evidence type="ECO:0000313" key="10">
    <source>
        <dbReference type="Proteomes" id="UP000790787"/>
    </source>
</evidence>
<gene>
    <name evidence="11" type="primary">LOC107769404</name>
</gene>
<evidence type="ECO:0000256" key="3">
    <source>
        <dbReference type="ARBA" id="ARBA00011245"/>
    </source>
</evidence>
<dbReference type="InterPro" id="IPR034741">
    <property type="entry name" value="Terpene_cyclase-like_1_C"/>
</dbReference>
<dbReference type="SUPFAM" id="SSF48576">
    <property type="entry name" value="Terpenoid synthases"/>
    <property type="match status" value="1"/>
</dbReference>
<dbReference type="AlphaFoldDB" id="A0A1S3XWL5"/>
<dbReference type="PaxDb" id="4097-A0A1S3XWL5"/>
<dbReference type="InterPro" id="IPR001906">
    <property type="entry name" value="Terpene_synth_N"/>
</dbReference>
<dbReference type="SFLD" id="SFLDG01019">
    <property type="entry name" value="Terpene_Cyclase_Like_1_C_Termi"/>
    <property type="match status" value="1"/>
</dbReference>
<dbReference type="InterPro" id="IPR036965">
    <property type="entry name" value="Terpene_synth_N_sf"/>
</dbReference>
<dbReference type="PANTHER" id="PTHR31225:SF253">
    <property type="entry name" value="SESQUITERPENE SYNTHASE 31"/>
    <property type="match status" value="1"/>
</dbReference>
<comment type="similarity">
    <text evidence="7">Belongs to the terpene synthase family. Tpsa subfamily.</text>
</comment>
<dbReference type="Gene3D" id="1.10.600.10">
    <property type="entry name" value="Farnesyl Diphosphate Synthase"/>
    <property type="match status" value="1"/>
</dbReference>
<dbReference type="RefSeq" id="XP_016444097.1">
    <property type="nucleotide sequence ID" value="XM_016588611.2"/>
</dbReference>
<dbReference type="GO" id="GO:0046246">
    <property type="term" value="P:terpene biosynthetic process"/>
    <property type="evidence" value="ECO:0000318"/>
    <property type="project" value="GO_Central"/>
</dbReference>
<organism evidence="10 11">
    <name type="scientific">Nicotiana tabacum</name>
    <name type="common">Common tobacco</name>
    <dbReference type="NCBI Taxonomy" id="4097"/>
    <lineage>
        <taxon>Eukaryota</taxon>
        <taxon>Viridiplantae</taxon>
        <taxon>Streptophyta</taxon>
        <taxon>Embryophyta</taxon>
        <taxon>Tracheophyta</taxon>
        <taxon>Spermatophyta</taxon>
        <taxon>Magnoliopsida</taxon>
        <taxon>eudicotyledons</taxon>
        <taxon>Gunneridae</taxon>
        <taxon>Pentapetalae</taxon>
        <taxon>asterids</taxon>
        <taxon>lamiids</taxon>
        <taxon>Solanales</taxon>
        <taxon>Solanaceae</taxon>
        <taxon>Nicotianoideae</taxon>
        <taxon>Nicotianeae</taxon>
        <taxon>Nicotiana</taxon>
    </lineage>
</organism>
<evidence type="ECO:0000313" key="11">
    <source>
        <dbReference type="RefSeq" id="XP_016444097.1"/>
    </source>
</evidence>
<sequence>MALAAVTNTVLHYPEETLHPIPNLSPSLWGDSFPSFAVDNKVAEKHVQEMETMKEKTRSMLLACGKTVYEKLNLIDIIERLGIAYHFEKQIDNMLYHIHNADPDFEGHEYNDLYICALQFRMLRQHGYNISPGVFRKFQYGNGQFKRSLSTDVLGMVCLYEASHVRTHGEYILDEALAFTTTHLQSTVQHLKSALKKQVTHALEQSLQKGIPRAEIRYYISNYDEGESKNDVLLRFAKLDFNLLQMLYKNELGEISRWWKDLNFMTTLPYAKDRIMECHFWTVGVYFEPQYSQARIMLAKTIAMISIVYDTFNASDILKELDIYTDAIQRWDINQIDELPNYMKLSYKALLDLYEDYEKELAKDGRSSVVHYAKERMKEVVRSYYVEKIWFIKGYMPHVSQYLNNALATSTYYLLATTSCLGMKSAIEEDFEWLSKNPKFLETNATLCRVVDDIASYEVEKGRGQIATRIECYMRDYGVLTEELMDKFQEMIEIAWKDVNKGILKPTHVPMEILNRILNLARVIDVTYKHNQNAKSF</sequence>
<dbReference type="InterPro" id="IPR005630">
    <property type="entry name" value="Terpene_synthase_metal-bd"/>
</dbReference>
<dbReference type="RefSeq" id="XP_016444097.1">
    <property type="nucleotide sequence ID" value="XM_016588611.1"/>
</dbReference>
<accession>A0A1S3XWL5</accession>
<dbReference type="KEGG" id="nta:107769404"/>
<dbReference type="GO" id="GO:0016102">
    <property type="term" value="P:diterpenoid biosynthetic process"/>
    <property type="evidence" value="ECO:0007669"/>
    <property type="project" value="InterPro"/>
</dbReference>
<dbReference type="OrthoDB" id="10292299at2759"/>
<evidence type="ECO:0000256" key="5">
    <source>
        <dbReference type="ARBA" id="ARBA00022842"/>
    </source>
</evidence>
<reference evidence="10" key="1">
    <citation type="journal article" date="2014" name="Nat. Commun.">
        <title>The tobacco genome sequence and its comparison with those of tomato and potato.</title>
        <authorList>
            <person name="Sierro N."/>
            <person name="Battey J.N."/>
            <person name="Ouadi S."/>
            <person name="Bakaher N."/>
            <person name="Bovet L."/>
            <person name="Willig A."/>
            <person name="Goepfert S."/>
            <person name="Peitsch M.C."/>
            <person name="Ivanov N.V."/>
        </authorList>
    </citation>
    <scope>NUCLEOTIDE SEQUENCE [LARGE SCALE GENOMIC DNA]</scope>
</reference>
<dbReference type="GO" id="GO:0010333">
    <property type="term" value="F:terpene synthase activity"/>
    <property type="evidence" value="ECO:0000318"/>
    <property type="project" value="GO_Central"/>
</dbReference>
<dbReference type="OMA" id="MQEAQWT"/>
<evidence type="ECO:0000259" key="8">
    <source>
        <dbReference type="Pfam" id="PF01397"/>
    </source>
</evidence>
<dbReference type="UniPathway" id="UPA00213"/>
<dbReference type="SFLD" id="SFLDS00005">
    <property type="entry name" value="Isoprenoid_Synthase_Type_I"/>
    <property type="match status" value="1"/>
</dbReference>
<evidence type="ECO:0000256" key="1">
    <source>
        <dbReference type="ARBA" id="ARBA00001946"/>
    </source>
</evidence>
<keyword evidence="6" id="KW-0456">Lyase</keyword>